<dbReference type="RefSeq" id="WP_283173484.1">
    <property type="nucleotide sequence ID" value="NZ_JAPNOA010000025.1"/>
</dbReference>
<keyword evidence="3" id="KW-1185">Reference proteome</keyword>
<protein>
    <submittedName>
        <fullName evidence="2">Uncharacterized protein</fullName>
    </submittedName>
</protein>
<evidence type="ECO:0000256" key="1">
    <source>
        <dbReference type="SAM" id="Phobius"/>
    </source>
</evidence>
<feature type="transmembrane region" description="Helical" evidence="1">
    <location>
        <begin position="29"/>
        <end position="47"/>
    </location>
</feature>
<reference evidence="2" key="1">
    <citation type="submission" date="2022-11" db="EMBL/GenBank/DDBJ databases">
        <title>Parathalassolutuus dongxingensis gen. nov., sp. nov., a novel member of family Oceanospirillaceae isolated from a coastal shrimp pond in Guangxi, China.</title>
        <authorList>
            <person name="Chen H."/>
        </authorList>
    </citation>
    <scope>NUCLEOTIDE SEQUENCE</scope>
    <source>
        <strain evidence="2">G-43</strain>
    </source>
</reference>
<organism evidence="2 3">
    <name type="scientific">Parathalassolituus penaei</name>
    <dbReference type="NCBI Taxonomy" id="2997323"/>
    <lineage>
        <taxon>Bacteria</taxon>
        <taxon>Pseudomonadati</taxon>
        <taxon>Pseudomonadota</taxon>
        <taxon>Gammaproteobacteria</taxon>
        <taxon>Oceanospirillales</taxon>
        <taxon>Oceanospirillaceae</taxon>
        <taxon>Parathalassolituus</taxon>
    </lineage>
</organism>
<evidence type="ECO:0000313" key="3">
    <source>
        <dbReference type="Proteomes" id="UP001150830"/>
    </source>
</evidence>
<dbReference type="AlphaFoldDB" id="A0A9X3IRW1"/>
<dbReference type="Proteomes" id="UP001150830">
    <property type="component" value="Unassembled WGS sequence"/>
</dbReference>
<keyword evidence="1" id="KW-0472">Membrane</keyword>
<gene>
    <name evidence="2" type="ORF">OUO13_08745</name>
</gene>
<accession>A0A9X3IRW1</accession>
<evidence type="ECO:0000313" key="2">
    <source>
        <dbReference type="EMBL" id="MCY0965271.1"/>
    </source>
</evidence>
<keyword evidence="1" id="KW-0812">Transmembrane</keyword>
<comment type="caution">
    <text evidence="2">The sequence shown here is derived from an EMBL/GenBank/DDBJ whole genome shotgun (WGS) entry which is preliminary data.</text>
</comment>
<dbReference type="EMBL" id="JAPNOA010000025">
    <property type="protein sequence ID" value="MCY0965271.1"/>
    <property type="molecule type" value="Genomic_DNA"/>
</dbReference>
<sequence>MALGGLMTLASVWSGYVLADHLSLLLQGLSHVSALLWAVLIKFGFIMRLSALNRKQLGSSQP</sequence>
<proteinExistence type="predicted"/>
<name>A0A9X3IRW1_9GAMM</name>
<keyword evidence="1" id="KW-1133">Transmembrane helix</keyword>